<evidence type="ECO:0000313" key="2">
    <source>
        <dbReference type="EMBL" id="KAG2265562.1"/>
    </source>
</evidence>
<sequence>MGEEKSVNNYDTNYIGDSSDSNDDHSNSDPTNYFRNISLSYFAAEPFGMLTKHNKFKELLQTP</sequence>
<feature type="region of interest" description="Disordered" evidence="1">
    <location>
        <begin position="1"/>
        <end position="30"/>
    </location>
</feature>
<dbReference type="AlphaFoldDB" id="A0A8X7U4G3"/>
<keyword evidence="3" id="KW-1185">Reference proteome</keyword>
<comment type="caution">
    <text evidence="2">The sequence shown here is derived from an EMBL/GenBank/DDBJ whole genome shotgun (WGS) entry which is preliminary data.</text>
</comment>
<dbReference type="EMBL" id="JAAMPC010000014">
    <property type="protein sequence ID" value="KAG2265562.1"/>
    <property type="molecule type" value="Genomic_DNA"/>
</dbReference>
<organism evidence="2 3">
    <name type="scientific">Brassica carinata</name>
    <name type="common">Ethiopian mustard</name>
    <name type="synonym">Abyssinian cabbage</name>
    <dbReference type="NCBI Taxonomy" id="52824"/>
    <lineage>
        <taxon>Eukaryota</taxon>
        <taxon>Viridiplantae</taxon>
        <taxon>Streptophyta</taxon>
        <taxon>Embryophyta</taxon>
        <taxon>Tracheophyta</taxon>
        <taxon>Spermatophyta</taxon>
        <taxon>Magnoliopsida</taxon>
        <taxon>eudicotyledons</taxon>
        <taxon>Gunneridae</taxon>
        <taxon>Pentapetalae</taxon>
        <taxon>rosids</taxon>
        <taxon>malvids</taxon>
        <taxon>Brassicales</taxon>
        <taxon>Brassicaceae</taxon>
        <taxon>Brassiceae</taxon>
        <taxon>Brassica</taxon>
    </lineage>
</organism>
<evidence type="ECO:0000256" key="1">
    <source>
        <dbReference type="SAM" id="MobiDB-lite"/>
    </source>
</evidence>
<accession>A0A8X7U4G3</accession>
<gene>
    <name evidence="2" type="ORF">Bca52824_072641</name>
</gene>
<protein>
    <submittedName>
        <fullName evidence="2">Uncharacterized protein</fullName>
    </submittedName>
</protein>
<reference evidence="2 3" key="1">
    <citation type="submission" date="2020-02" db="EMBL/GenBank/DDBJ databases">
        <authorList>
            <person name="Ma Q."/>
            <person name="Huang Y."/>
            <person name="Song X."/>
            <person name="Pei D."/>
        </authorList>
    </citation>
    <scope>NUCLEOTIDE SEQUENCE [LARGE SCALE GENOMIC DNA]</scope>
    <source>
        <strain evidence="2">Sxm20200214</strain>
        <tissue evidence="2">Leaf</tissue>
    </source>
</reference>
<dbReference type="Proteomes" id="UP000886595">
    <property type="component" value="Unassembled WGS sequence"/>
</dbReference>
<feature type="compositionally biased region" description="Polar residues" evidence="1">
    <location>
        <begin position="7"/>
        <end position="16"/>
    </location>
</feature>
<proteinExistence type="predicted"/>
<name>A0A8X7U4G3_BRACI</name>
<evidence type="ECO:0000313" key="3">
    <source>
        <dbReference type="Proteomes" id="UP000886595"/>
    </source>
</evidence>